<dbReference type="PROSITE" id="PS00139">
    <property type="entry name" value="THIOL_PROTEASE_CYS"/>
    <property type="match status" value="1"/>
</dbReference>
<dbReference type="SUPFAM" id="SSF54001">
    <property type="entry name" value="Cysteine proteinases"/>
    <property type="match status" value="1"/>
</dbReference>
<dbReference type="GO" id="GO:0006508">
    <property type="term" value="P:proteolysis"/>
    <property type="evidence" value="ECO:0007669"/>
    <property type="project" value="UniProtKB-KW"/>
</dbReference>
<evidence type="ECO:0000313" key="7">
    <source>
        <dbReference type="Proteomes" id="UP000887561"/>
    </source>
</evidence>
<organism evidence="7 8">
    <name type="scientific">Meloidogyne javanica</name>
    <name type="common">Root-knot nematode worm</name>
    <dbReference type="NCBI Taxonomy" id="6303"/>
    <lineage>
        <taxon>Eukaryota</taxon>
        <taxon>Metazoa</taxon>
        <taxon>Ecdysozoa</taxon>
        <taxon>Nematoda</taxon>
        <taxon>Chromadorea</taxon>
        <taxon>Rhabditida</taxon>
        <taxon>Tylenchina</taxon>
        <taxon>Tylenchomorpha</taxon>
        <taxon>Tylenchoidea</taxon>
        <taxon>Meloidogynidae</taxon>
        <taxon>Meloidogyninae</taxon>
        <taxon>Meloidogyne</taxon>
        <taxon>Meloidogyne incognita group</taxon>
    </lineage>
</organism>
<comment type="similarity">
    <text evidence="1">Belongs to the peptidase C1 family.</text>
</comment>
<feature type="compositionally biased region" description="Basic and acidic residues" evidence="5">
    <location>
        <begin position="94"/>
        <end position="105"/>
    </location>
</feature>
<evidence type="ECO:0000256" key="1">
    <source>
        <dbReference type="ARBA" id="ARBA00008455"/>
    </source>
</evidence>
<evidence type="ECO:0000256" key="4">
    <source>
        <dbReference type="ARBA" id="ARBA00022807"/>
    </source>
</evidence>
<accession>A0A915M2W6</accession>
<evidence type="ECO:0000259" key="6">
    <source>
        <dbReference type="SMART" id="SM00645"/>
    </source>
</evidence>
<dbReference type="PRINTS" id="PR00705">
    <property type="entry name" value="PAPAIN"/>
</dbReference>
<dbReference type="Proteomes" id="UP000887561">
    <property type="component" value="Unplaced"/>
</dbReference>
<protein>
    <submittedName>
        <fullName evidence="8">Peptidase C1A papain C-terminal domain-containing protein</fullName>
    </submittedName>
</protein>
<dbReference type="InterPro" id="IPR000668">
    <property type="entry name" value="Peptidase_C1A_C"/>
</dbReference>
<feature type="region of interest" description="Disordered" evidence="5">
    <location>
        <begin position="57"/>
        <end position="76"/>
    </location>
</feature>
<evidence type="ECO:0000256" key="5">
    <source>
        <dbReference type="SAM" id="MobiDB-lite"/>
    </source>
</evidence>
<dbReference type="InterPro" id="IPR025661">
    <property type="entry name" value="Pept_asp_AS"/>
</dbReference>
<dbReference type="PANTHER" id="PTHR12411">
    <property type="entry name" value="CYSTEINE PROTEASE FAMILY C1-RELATED"/>
    <property type="match status" value="1"/>
</dbReference>
<keyword evidence="3" id="KW-0378">Hydrolase</keyword>
<dbReference type="InterPro" id="IPR013128">
    <property type="entry name" value="Peptidase_C1A"/>
</dbReference>
<name>A0A915M2W6_MELJA</name>
<sequence>MFDTYLLYFLMTQKVKHFLQLKTDINGEWDFDMTVEFFLPIEFQLKLGGGNRWLAEGEDPNGKFEEGEIGAGPPIAEPRIESEVLKEAPSSSVDNEKDHQHPRDKRASCTFKNVFSARVNWPGCAPIINRITDQGQCGSCWAVATSTVFTDRLCIQRAKNGWTTPNTASYIYSALDTLGCSGGGDCSGGRPATVWQWMYKFGVVTGTSYQDYKGCKPYPFSHSGPTYSPNCVEKCYWNIPYFADKRKVKSWRYYSGNSINNEDTMREIRDNGPVCAIFRIFSDFHGYTGERVYRRNQYANPQENHVVAIIGYGTQVCNGYETDYWLVRNSWGTNWGDNGFFKIRRGWNECGIEGNQISHGIPII</sequence>
<dbReference type="AlphaFoldDB" id="A0A915M2W6"/>
<dbReference type="InterPro" id="IPR000169">
    <property type="entry name" value="Pept_cys_AS"/>
</dbReference>
<dbReference type="GO" id="GO:0008234">
    <property type="term" value="F:cysteine-type peptidase activity"/>
    <property type="evidence" value="ECO:0007669"/>
    <property type="project" value="UniProtKB-KW"/>
</dbReference>
<keyword evidence="4" id="KW-0788">Thiol protease</keyword>
<evidence type="ECO:0000313" key="8">
    <source>
        <dbReference type="WBParaSite" id="scaffold2523_cov165.g4993"/>
    </source>
</evidence>
<feature type="region of interest" description="Disordered" evidence="5">
    <location>
        <begin position="84"/>
        <end position="105"/>
    </location>
</feature>
<keyword evidence="7" id="KW-1185">Reference proteome</keyword>
<evidence type="ECO:0000256" key="3">
    <source>
        <dbReference type="ARBA" id="ARBA00022801"/>
    </source>
</evidence>
<reference evidence="8" key="1">
    <citation type="submission" date="2022-11" db="UniProtKB">
        <authorList>
            <consortium name="WormBaseParasite"/>
        </authorList>
    </citation>
    <scope>IDENTIFICATION</scope>
</reference>
<evidence type="ECO:0000256" key="2">
    <source>
        <dbReference type="ARBA" id="ARBA00022670"/>
    </source>
</evidence>
<keyword evidence="2" id="KW-0645">Protease</keyword>
<dbReference type="WBParaSite" id="scaffold2523_cov165.g4993">
    <property type="protein sequence ID" value="scaffold2523_cov165.g4993"/>
    <property type="gene ID" value="scaffold2523_cov165.g4993"/>
</dbReference>
<dbReference type="Gene3D" id="3.90.70.10">
    <property type="entry name" value="Cysteine proteinases"/>
    <property type="match status" value="1"/>
</dbReference>
<dbReference type="InterPro" id="IPR038765">
    <property type="entry name" value="Papain-like_cys_pep_sf"/>
</dbReference>
<dbReference type="Pfam" id="PF00112">
    <property type="entry name" value="Peptidase_C1"/>
    <property type="match status" value="1"/>
</dbReference>
<dbReference type="SMART" id="SM00645">
    <property type="entry name" value="Pept_C1"/>
    <property type="match status" value="1"/>
</dbReference>
<feature type="domain" description="Peptidase C1A papain C-terminal" evidence="6">
    <location>
        <begin position="111"/>
        <end position="361"/>
    </location>
</feature>
<dbReference type="PROSITE" id="PS00640">
    <property type="entry name" value="THIOL_PROTEASE_ASN"/>
    <property type="match status" value="1"/>
</dbReference>
<proteinExistence type="inferred from homology"/>